<feature type="region of interest" description="Disordered" evidence="1">
    <location>
        <begin position="833"/>
        <end position="911"/>
    </location>
</feature>
<evidence type="ECO:0000313" key="3">
    <source>
        <dbReference type="Proteomes" id="UP001172102"/>
    </source>
</evidence>
<feature type="compositionally biased region" description="Acidic residues" evidence="1">
    <location>
        <begin position="490"/>
        <end position="499"/>
    </location>
</feature>
<feature type="region of interest" description="Disordered" evidence="1">
    <location>
        <begin position="564"/>
        <end position="624"/>
    </location>
</feature>
<dbReference type="EMBL" id="JAUKUA010000005">
    <property type="protein sequence ID" value="KAK0710837.1"/>
    <property type="molecule type" value="Genomic_DNA"/>
</dbReference>
<feature type="compositionally biased region" description="Polar residues" evidence="1">
    <location>
        <begin position="894"/>
        <end position="909"/>
    </location>
</feature>
<sequence>MAHPVLLNTGSDDLTSRRASAIVYEGSETGLWATPRAAGNPGSRSHSPTPSLSHSEGTTDPESEPEYLMAGSLPSHQVRLPVISGAKGDPDDGIAGLAGPQHHHRGGNRRSDGRTPAGADHANDKEAWEDTSSSGGKKKEDNNASGDGGGGGDGPKRSSPQSLRHVEAGMGTLRNEKLRLTISLDSGSTLGETMLHGQIAVNILDGHMSREAMGKIIRRDSESDYTMQSWEAIYQILFGNSELVPKSDWEAPIELEEVLVEMRQNIGTLREQVSHEAEKLLPHYKDAQLNVSSRMTHMFIFFLEQTLSSCQQRLRGNSAISLFDPQWPYSRGSAKRESDDSLMGLGDWSRVFHYNLTYSPLSVPSCAPSSLSLTMRTTDQQVFIKQQPIRIQAVLWVDHHVTGLWGTQLPKKLDQIQFLVPLRERSLEPGQVGFATTALLECGTDDSEDNYQGMAIGVDEAITMSSASGDSSDIEVVEHSPSQLASLPSYEEDTSYDSDNEDAKIDEIISRVCDIVLESCGGSSPIGSFDTMGLAVESAVTDFVNELFDELQTLPPVKECVAHERSGSASTSDLSLGGGYGSLGGVGGSGTGRRGNPGSGGGMRNRGTGGNNGPPSPEKGEVAADDGIRSSGFKYGCPFRKHNPARFNIRDHKQCAATGWGGFNGVKRHVRENHKRPGGRNKCQTCKEGFETAELLQTHLKAPGPEKCSFVETRVLLPEDPDDGMSDEVENRLAARGKLKGIKCWKMLYRALFPGEPEDLMPSSEFEPPDETGQNLKIRKRFQDAEPALAQRLTSIFPFPADLERINAVMDAVRCHQEEVFTSHELSLKGAMGKKRASPGSTQLDTAAQGNVESTVGKRRRLHTDGSADTVTEPLFEDNEDWDPEEIQVPGTAPGSQPQFPNNSSSFPQPITRHLSPMTPASTSSSGYISVPRHHVNGSASSYVSGQNNSVGYTEHGIGRSAQWDTAVLVDDSVTGSDMNYPLDDFLAQWHRDNELPEMSQIDDNAFPDEPSHSETR</sequence>
<feature type="region of interest" description="Disordered" evidence="1">
    <location>
        <begin position="26"/>
        <end position="69"/>
    </location>
</feature>
<feature type="region of interest" description="Disordered" evidence="1">
    <location>
        <begin position="994"/>
        <end position="1017"/>
    </location>
</feature>
<feature type="compositionally biased region" description="Gly residues" evidence="1">
    <location>
        <begin position="576"/>
        <end position="612"/>
    </location>
</feature>
<evidence type="ECO:0000256" key="1">
    <source>
        <dbReference type="SAM" id="MobiDB-lite"/>
    </source>
</evidence>
<evidence type="ECO:0000313" key="2">
    <source>
        <dbReference type="EMBL" id="KAK0710837.1"/>
    </source>
</evidence>
<dbReference type="PANTHER" id="PTHR38166">
    <property type="entry name" value="C2H2-TYPE DOMAIN-CONTAINING PROTEIN-RELATED"/>
    <property type="match status" value="1"/>
</dbReference>
<comment type="caution">
    <text evidence="2">The sequence shown here is derived from an EMBL/GenBank/DDBJ whole genome shotgun (WGS) entry which is preliminary data.</text>
</comment>
<feature type="compositionally biased region" description="Polar residues" evidence="1">
    <location>
        <begin position="839"/>
        <end position="854"/>
    </location>
</feature>
<keyword evidence="3" id="KW-1185">Reference proteome</keyword>
<dbReference type="Proteomes" id="UP001172102">
    <property type="component" value="Unassembled WGS sequence"/>
</dbReference>
<organism evidence="2 3">
    <name type="scientific">Lasiosphaeris hirsuta</name>
    <dbReference type="NCBI Taxonomy" id="260670"/>
    <lineage>
        <taxon>Eukaryota</taxon>
        <taxon>Fungi</taxon>
        <taxon>Dikarya</taxon>
        <taxon>Ascomycota</taxon>
        <taxon>Pezizomycotina</taxon>
        <taxon>Sordariomycetes</taxon>
        <taxon>Sordariomycetidae</taxon>
        <taxon>Sordariales</taxon>
        <taxon>Lasiosphaeriaceae</taxon>
        <taxon>Lasiosphaeris</taxon>
    </lineage>
</organism>
<dbReference type="PANTHER" id="PTHR38166:SF1">
    <property type="entry name" value="C2H2-TYPE DOMAIN-CONTAINING PROTEIN"/>
    <property type="match status" value="1"/>
</dbReference>
<name>A0AA40A7N4_9PEZI</name>
<gene>
    <name evidence="2" type="ORF">B0H67DRAFT_646264</name>
</gene>
<feature type="compositionally biased region" description="Polar residues" evidence="1">
    <location>
        <begin position="42"/>
        <end position="58"/>
    </location>
</feature>
<accession>A0AA40A7N4</accession>
<evidence type="ECO:0008006" key="4">
    <source>
        <dbReference type="Google" id="ProtNLM"/>
    </source>
</evidence>
<feature type="region of interest" description="Disordered" evidence="1">
    <location>
        <begin position="479"/>
        <end position="499"/>
    </location>
</feature>
<proteinExistence type="predicted"/>
<protein>
    <recommendedName>
        <fullName evidence="4">C2H2-type domain-containing protein</fullName>
    </recommendedName>
</protein>
<dbReference type="AlphaFoldDB" id="A0AA40A7N4"/>
<feature type="region of interest" description="Disordered" evidence="1">
    <location>
        <begin position="82"/>
        <end position="162"/>
    </location>
</feature>
<feature type="compositionally biased region" description="Acidic residues" evidence="1">
    <location>
        <begin position="875"/>
        <end position="886"/>
    </location>
</feature>
<reference evidence="2" key="1">
    <citation type="submission" date="2023-06" db="EMBL/GenBank/DDBJ databases">
        <title>Genome-scale phylogeny and comparative genomics of the fungal order Sordariales.</title>
        <authorList>
            <consortium name="Lawrence Berkeley National Laboratory"/>
            <person name="Hensen N."/>
            <person name="Bonometti L."/>
            <person name="Westerberg I."/>
            <person name="Brannstrom I.O."/>
            <person name="Guillou S."/>
            <person name="Cros-Aarteil S."/>
            <person name="Calhoun S."/>
            <person name="Haridas S."/>
            <person name="Kuo A."/>
            <person name="Mondo S."/>
            <person name="Pangilinan J."/>
            <person name="Riley R."/>
            <person name="Labutti K."/>
            <person name="Andreopoulos B."/>
            <person name="Lipzen A."/>
            <person name="Chen C."/>
            <person name="Yanf M."/>
            <person name="Daum C."/>
            <person name="Ng V."/>
            <person name="Clum A."/>
            <person name="Steindorff A."/>
            <person name="Ohm R."/>
            <person name="Martin F."/>
            <person name="Silar P."/>
            <person name="Natvig D."/>
            <person name="Lalanne C."/>
            <person name="Gautier V."/>
            <person name="Ament-Velasquez S.L."/>
            <person name="Kruys A."/>
            <person name="Hutchinson M.I."/>
            <person name="Powell A.J."/>
            <person name="Barry K."/>
            <person name="Miller A.N."/>
            <person name="Grigoriev I.V."/>
            <person name="Debuchy R."/>
            <person name="Gladieux P."/>
            <person name="Thoren M.H."/>
            <person name="Johannesson H."/>
        </authorList>
    </citation>
    <scope>NUCLEOTIDE SEQUENCE</scope>
    <source>
        <strain evidence="2">SMH4607-1</strain>
    </source>
</reference>